<organism evidence="2 3">
    <name type="scientific">Geotrichum candidum</name>
    <name type="common">Oospora lactis</name>
    <name type="synonym">Dipodascus geotrichum</name>
    <dbReference type="NCBI Taxonomy" id="1173061"/>
    <lineage>
        <taxon>Eukaryota</taxon>
        <taxon>Fungi</taxon>
        <taxon>Dikarya</taxon>
        <taxon>Ascomycota</taxon>
        <taxon>Saccharomycotina</taxon>
        <taxon>Dipodascomycetes</taxon>
        <taxon>Dipodascales</taxon>
        <taxon>Dipodascaceae</taxon>
        <taxon>Geotrichum</taxon>
    </lineage>
</organism>
<name>A0A0J9X4G6_GEOCN</name>
<keyword evidence="3" id="KW-1185">Reference proteome</keyword>
<evidence type="ECO:0000313" key="2">
    <source>
        <dbReference type="EMBL" id="CDO51618.1"/>
    </source>
</evidence>
<accession>A0A0J9X4G6</accession>
<evidence type="ECO:0000313" key="3">
    <source>
        <dbReference type="Proteomes" id="UP000242525"/>
    </source>
</evidence>
<sequence>MPFFKKDIKLTESDAENIVTKTLAQLKSTLQKNDDDVFVTASGKGVITLSYIKRQVSEKLRGDGRVTINSVADSIDVKRNIVSAEVRKLISSTPYDLYLQGETVFTTGEIDKITRSLGDKIKNEKYVTLVDFGSSQRIDQTLLKRVVERLNTQTQNNSKTIILEEFVLSEPALESAKTQFYDTLNKYEQPVEISSVEIDDDLFKNEGIRAIIVKSVPKAVRSGQLQGKIEKGDTFVPEASIRRAQKNYANGLKANGIVAIEQLKKVGVKNLDEFLAEHVEEGTYIVLTENVILKSYVERIAAEVSATFKRDHFADVYNFTLVGVGQETPDRNAIIQLFLKRVYAEFPDTKFSMVFTKEVNKKDRKTTPPNYIVDAEFEKNILEELKTEFVPTTAEAEVVKIVTPENYKDLIIYEDEGQLALPSTQILQLDERQVTAHLQKQQGAVLPLPLIRYYSSTELPELRQMFEKIILTGVQERYSTLKLSDLVLLLLHLTAVLDIEKTGADLAATIYKDFRKNTSYGYIVNTFDPALTLSNINELVRAQIESAKSNIAGNFDLEAKLSARKQEIISHLGEVLKSTSDPATVFQVVVAVHHSRQTDGILDLTAKEAQKVYKLFKASWQLEKLDQFIKAIKEKRVEPELLEQVKEIAF</sequence>
<dbReference type="OrthoDB" id="10674388at2759"/>
<dbReference type="Proteomes" id="UP000242525">
    <property type="component" value="Unassembled WGS sequence"/>
</dbReference>
<proteinExistence type="predicted"/>
<protein>
    <recommendedName>
        <fullName evidence="1">E3 UFM1-protein ligase 1-like N-terminal domain-containing protein</fullName>
    </recommendedName>
</protein>
<comment type="caution">
    <text evidence="2">The sequence shown here is derived from an EMBL/GenBank/DDBJ whole genome shotgun (WGS) entry which is preliminary data.</text>
</comment>
<dbReference type="EMBL" id="CCBN010000001">
    <property type="protein sequence ID" value="CDO51618.1"/>
    <property type="molecule type" value="Genomic_DNA"/>
</dbReference>
<feature type="domain" description="E3 UFM1-protein ligase 1-like N-terminal" evidence="1">
    <location>
        <begin position="9"/>
        <end position="274"/>
    </location>
</feature>
<gene>
    <name evidence="2" type="ORF">BN980_GECA01s09349g</name>
</gene>
<reference evidence="2" key="1">
    <citation type="submission" date="2014-03" db="EMBL/GenBank/DDBJ databases">
        <authorList>
            <person name="Casaregola S."/>
        </authorList>
    </citation>
    <scope>NUCLEOTIDE SEQUENCE [LARGE SCALE GENOMIC DNA]</scope>
    <source>
        <strain evidence="2">CLIB 918</strain>
    </source>
</reference>
<dbReference type="AlphaFoldDB" id="A0A0J9X4G6"/>
<dbReference type="Pfam" id="PF09743">
    <property type="entry name" value="E3_UFM1_ligase"/>
    <property type="match status" value="1"/>
</dbReference>
<dbReference type="InterPro" id="IPR056579">
    <property type="entry name" value="Ufl1_N"/>
</dbReference>
<evidence type="ECO:0000259" key="1">
    <source>
        <dbReference type="Pfam" id="PF09743"/>
    </source>
</evidence>